<dbReference type="FunFam" id="3.30.760.10:FF:000043">
    <property type="entry name" value="Predicted protein"/>
    <property type="match status" value="1"/>
</dbReference>
<dbReference type="InterPro" id="IPR019770">
    <property type="entry name" value="TIF_eIF_4E_CS"/>
</dbReference>
<dbReference type="PANTHER" id="PTHR11960">
    <property type="entry name" value="EUKARYOTIC TRANSLATION INITIATION FACTOR 4E RELATED"/>
    <property type="match status" value="1"/>
</dbReference>
<dbReference type="PROSITE" id="PS00813">
    <property type="entry name" value="IF4E"/>
    <property type="match status" value="1"/>
</dbReference>
<feature type="compositionally biased region" description="Basic and acidic residues" evidence="2">
    <location>
        <begin position="208"/>
        <end position="223"/>
    </location>
</feature>
<dbReference type="SUPFAM" id="SSF55418">
    <property type="entry name" value="eIF4e-like"/>
    <property type="match status" value="1"/>
</dbReference>
<comment type="similarity">
    <text evidence="1">Belongs to the eukaryotic initiation factor 4E family.</text>
</comment>
<evidence type="ECO:0000256" key="2">
    <source>
        <dbReference type="SAM" id="MobiDB-lite"/>
    </source>
</evidence>
<gene>
    <name evidence="3" type="ORF">ASEP1449_LOCUS13113</name>
</gene>
<dbReference type="InterPro" id="IPR001040">
    <property type="entry name" value="TIF_eIF_4E"/>
</dbReference>
<dbReference type="AlphaFoldDB" id="A0A7S2XQQ3"/>
<dbReference type="PANTHER" id="PTHR11960:SF18">
    <property type="entry name" value="EUKARYOTIC TRANSLATION INITIATION FACTOR 4E HOMOLOGOUS PROTEIN, ISOFORM B"/>
    <property type="match status" value="1"/>
</dbReference>
<dbReference type="GO" id="GO:0000340">
    <property type="term" value="F:RNA 7-methylguanosine cap binding"/>
    <property type="evidence" value="ECO:0007669"/>
    <property type="project" value="TreeGrafter"/>
</dbReference>
<sequence length="248" mass="28324">MTAAGGTVLQAGYCFWYMRRGKNSNKEPVTAKAEGEETQGASGAVNPYENSIKIIATIHSVEQFWRVYDYLMRPNDLPTTTDYHFFREGIKPTWEDASNAKGGKWIVRLKKGLASRYWEEVILALIGGQFTGIPDGEVCGAVISIRFSEDIVSIWNRTAIDRDVTDRLRDAIKRILQLPSHVHMEYKPHQASLQDKSSFRNTQVWKPKSLESRESVRGADGPHRRSGSWGEREERPKPKSRDVERAWR</sequence>
<keyword evidence="1" id="KW-0694">RNA-binding</keyword>
<feature type="region of interest" description="Disordered" evidence="2">
    <location>
        <begin position="189"/>
        <end position="248"/>
    </location>
</feature>
<dbReference type="InterPro" id="IPR023398">
    <property type="entry name" value="TIF_eIF4e-like"/>
</dbReference>
<feature type="compositionally biased region" description="Polar residues" evidence="2">
    <location>
        <begin position="191"/>
        <end position="204"/>
    </location>
</feature>
<feature type="compositionally biased region" description="Basic and acidic residues" evidence="2">
    <location>
        <begin position="230"/>
        <end position="248"/>
    </location>
</feature>
<proteinExistence type="inferred from homology"/>
<evidence type="ECO:0000256" key="1">
    <source>
        <dbReference type="RuleBase" id="RU004374"/>
    </source>
</evidence>
<organism evidence="3">
    <name type="scientific">Attheya septentrionalis</name>
    <dbReference type="NCBI Taxonomy" id="420275"/>
    <lineage>
        <taxon>Eukaryota</taxon>
        <taxon>Sar</taxon>
        <taxon>Stramenopiles</taxon>
        <taxon>Ochrophyta</taxon>
        <taxon>Bacillariophyta</taxon>
        <taxon>Coscinodiscophyceae</taxon>
        <taxon>Chaetocerotophycidae</taxon>
        <taxon>Chaetocerotales</taxon>
        <taxon>Attheyaceae</taxon>
        <taxon>Attheya</taxon>
    </lineage>
</organism>
<evidence type="ECO:0000313" key="3">
    <source>
        <dbReference type="EMBL" id="CAD9821279.1"/>
    </source>
</evidence>
<dbReference type="Pfam" id="PF01652">
    <property type="entry name" value="IF4E"/>
    <property type="match status" value="1"/>
</dbReference>
<reference evidence="3" key="1">
    <citation type="submission" date="2021-01" db="EMBL/GenBank/DDBJ databases">
        <authorList>
            <person name="Corre E."/>
            <person name="Pelletier E."/>
            <person name="Niang G."/>
            <person name="Scheremetjew M."/>
            <person name="Finn R."/>
            <person name="Kale V."/>
            <person name="Holt S."/>
            <person name="Cochrane G."/>
            <person name="Meng A."/>
            <person name="Brown T."/>
            <person name="Cohen L."/>
        </authorList>
    </citation>
    <scope>NUCLEOTIDE SEQUENCE</scope>
    <source>
        <strain evidence="3">CCMP2084</strain>
    </source>
</reference>
<dbReference type="GO" id="GO:0003743">
    <property type="term" value="F:translation initiation factor activity"/>
    <property type="evidence" value="ECO:0007669"/>
    <property type="project" value="UniProtKB-KW"/>
</dbReference>
<dbReference type="Gene3D" id="3.30.760.10">
    <property type="entry name" value="RNA Cap, Translation Initiation Factor Eif4e"/>
    <property type="match status" value="1"/>
</dbReference>
<name>A0A7S2XQQ3_9STRA</name>
<protein>
    <submittedName>
        <fullName evidence="3">Uncharacterized protein</fullName>
    </submittedName>
</protein>
<dbReference type="EMBL" id="HBHQ01019535">
    <property type="protein sequence ID" value="CAD9821279.1"/>
    <property type="molecule type" value="Transcribed_RNA"/>
</dbReference>
<keyword evidence="1" id="KW-0396">Initiation factor</keyword>
<keyword evidence="1" id="KW-0648">Protein biosynthesis</keyword>
<dbReference type="GO" id="GO:0016281">
    <property type="term" value="C:eukaryotic translation initiation factor 4F complex"/>
    <property type="evidence" value="ECO:0007669"/>
    <property type="project" value="TreeGrafter"/>
</dbReference>
<accession>A0A7S2XQQ3</accession>